<dbReference type="Proteomes" id="UP000011134">
    <property type="component" value="Unassembled WGS sequence"/>
</dbReference>
<accession>L8J6C1</accession>
<comment type="caution">
    <text evidence="1">The sequence shown here is derived from an EMBL/GenBank/DDBJ whole genome shotgun (WGS) entry which is preliminary data.</text>
</comment>
<proteinExistence type="predicted"/>
<protein>
    <submittedName>
        <fullName evidence="1">Uncharacterized protein</fullName>
    </submittedName>
</protein>
<keyword evidence="2" id="KW-1185">Reference proteome</keyword>
<name>L8J6C1_9GAMM</name>
<dbReference type="AlphaFoldDB" id="L8J6C1"/>
<gene>
    <name evidence="1" type="ORF">C942_02575</name>
</gene>
<reference evidence="1 2" key="1">
    <citation type="submission" date="2012-12" db="EMBL/GenBank/DDBJ databases">
        <title>Genome Assembly of Photobacterium sp. AK15.</title>
        <authorList>
            <person name="Khatri I."/>
            <person name="Vaidya B."/>
            <person name="Srinivas T.N.R."/>
            <person name="Subramanian S."/>
            <person name="Pinnaka A."/>
        </authorList>
    </citation>
    <scope>NUCLEOTIDE SEQUENCE [LARGE SCALE GENOMIC DNA]</scope>
    <source>
        <strain evidence="1 2">AK15</strain>
    </source>
</reference>
<organism evidence="1 2">
    <name type="scientific">Photobacterium marinum</name>
    <dbReference type="NCBI Taxonomy" id="1056511"/>
    <lineage>
        <taxon>Bacteria</taxon>
        <taxon>Pseudomonadati</taxon>
        <taxon>Pseudomonadota</taxon>
        <taxon>Gammaproteobacteria</taxon>
        <taxon>Vibrionales</taxon>
        <taxon>Vibrionaceae</taxon>
        <taxon>Photobacterium</taxon>
    </lineage>
</organism>
<evidence type="ECO:0000313" key="1">
    <source>
        <dbReference type="EMBL" id="ELR64395.1"/>
    </source>
</evidence>
<dbReference type="RefSeq" id="WP_007468292.1">
    <property type="nucleotide sequence ID" value="NZ_AMZO01000028.1"/>
</dbReference>
<sequence>MKPEQEQKLLQSLYDRIFQAITYAPDGKSGSFDPKTTLIQLSKNEAINPKDFINQVSPVNPNGDLNAANMFSAMVDTIPAVQADYAPTTNTLSQTYKQIVDNANTKAKVNPAQKETYEAAYNFLNTEHSIPNFQGPPTVTMAPSPIAQTYEDNQSAYVTAVVGYRTAQNGYDLTKPEDQRAWQAVAPGLQLNVDKAWNRWVQAGKQNVEQAQNAMVSTINDITSSVIASSQEAVSDAHWMAAGPGGEKWLLSYALPGDWVTGSSGATEFTLKSSTLNTESDSKFTSYGGGASWSAGLWSVGGSFNHSSGETSFHMDADELAIKAKLSLVRVMRPWMNSLLFRTEGWWLNEQPAGKISNGSLKDNSNSMLPLMPVAFVVMSDVEITANFSSEDKKHIESATSGSASVGWGPFRIGGSYSHSSSHDSFKSTFDGSTIKVPGMQIVAWVSEVTPMSAPLSETTKAVESATS</sequence>
<evidence type="ECO:0000313" key="2">
    <source>
        <dbReference type="Proteomes" id="UP000011134"/>
    </source>
</evidence>
<dbReference type="EMBL" id="AMZO01000028">
    <property type="protein sequence ID" value="ELR64395.1"/>
    <property type="molecule type" value="Genomic_DNA"/>
</dbReference>
<dbReference type="PATRIC" id="fig|1056511.3.peg.3650"/>
<dbReference type="OrthoDB" id="7053955at2"/>